<feature type="transmembrane region" description="Helical" evidence="1">
    <location>
        <begin position="111"/>
        <end position="133"/>
    </location>
</feature>
<keyword evidence="4" id="KW-1185">Reference proteome</keyword>
<dbReference type="InterPro" id="IPR056261">
    <property type="entry name" value="FKS1-like_dom2"/>
</dbReference>
<dbReference type="Pfam" id="PF23605">
    <property type="entry name" value="FKS1_dom2"/>
    <property type="match status" value="1"/>
</dbReference>
<dbReference type="GO" id="GO:0006075">
    <property type="term" value="P:(1-&gt;3)-beta-D-glucan biosynthetic process"/>
    <property type="evidence" value="ECO:0007669"/>
    <property type="project" value="TreeGrafter"/>
</dbReference>
<dbReference type="AlphaFoldDB" id="A0A0D2NCH6"/>
<accession>A0A0D2NCH6</accession>
<organism evidence="3 4">
    <name type="scientific">Hypholoma sublateritium (strain FD-334 SS-4)</name>
    <dbReference type="NCBI Taxonomy" id="945553"/>
    <lineage>
        <taxon>Eukaryota</taxon>
        <taxon>Fungi</taxon>
        <taxon>Dikarya</taxon>
        <taxon>Basidiomycota</taxon>
        <taxon>Agaricomycotina</taxon>
        <taxon>Agaricomycetes</taxon>
        <taxon>Agaricomycetidae</taxon>
        <taxon>Agaricales</taxon>
        <taxon>Agaricineae</taxon>
        <taxon>Strophariaceae</taxon>
        <taxon>Hypholoma</taxon>
    </lineage>
</organism>
<feature type="domain" description="1,3-beta-glucan synthase component FKS1-like" evidence="2">
    <location>
        <begin position="64"/>
        <end position="165"/>
    </location>
</feature>
<dbReference type="PANTHER" id="PTHR12741:SF48">
    <property type="entry name" value="1,3-BETA-GLUCAN SYNTHASE COMPONENT FKS1-RELATED"/>
    <property type="match status" value="1"/>
</dbReference>
<evidence type="ECO:0000313" key="4">
    <source>
        <dbReference type="Proteomes" id="UP000054270"/>
    </source>
</evidence>
<evidence type="ECO:0000313" key="3">
    <source>
        <dbReference type="EMBL" id="KJA16794.1"/>
    </source>
</evidence>
<feature type="transmembrane region" description="Helical" evidence="1">
    <location>
        <begin position="70"/>
        <end position="91"/>
    </location>
</feature>
<keyword evidence="1" id="KW-0472">Membrane</keyword>
<dbReference type="Proteomes" id="UP000054270">
    <property type="component" value="Unassembled WGS sequence"/>
</dbReference>
<dbReference type="GO" id="GO:0005886">
    <property type="term" value="C:plasma membrane"/>
    <property type="evidence" value="ECO:0007669"/>
    <property type="project" value="TreeGrafter"/>
</dbReference>
<proteinExistence type="predicted"/>
<dbReference type="STRING" id="945553.A0A0D2NCH6"/>
<keyword evidence="3" id="KW-0808">Transferase</keyword>
<keyword evidence="1" id="KW-1133">Transmembrane helix</keyword>
<dbReference type="PANTHER" id="PTHR12741">
    <property type="entry name" value="LYST-INTERACTING PROTEIN LIP5 DOPAMINE RESPONSIVE PROTEIN DRG-1"/>
    <property type="match status" value="1"/>
</dbReference>
<protein>
    <submittedName>
        <fullName evidence="3">Glycosyltransferase family 48 protein</fullName>
    </submittedName>
</protein>
<keyword evidence="1" id="KW-0812">Transmembrane</keyword>
<evidence type="ECO:0000256" key="1">
    <source>
        <dbReference type="SAM" id="Phobius"/>
    </source>
</evidence>
<sequence>MVKPVPEGLYLQTVIKPLYNFMRDQGYEVVDGKFGGQRLVDIPPAQRIMKLSQVERNRVFFKRYFEKRSIAELLVNFNRIWILHIAVYYFYTSFNSPKVYAPKLKSSPSPQMTWSAVALGGVVSTAIMIAATIAEFSYIPTTWNNASHLTTRLIFLFVILRRVSPSFLARYLILLSPPMVGMLNHFQNSLKDEQEGSSSSGETFPFPLPDFRGLLHSDIF</sequence>
<name>A0A0D2NCH6_HYPSF</name>
<dbReference type="OrthoDB" id="3048222at2759"/>
<dbReference type="GO" id="GO:0051278">
    <property type="term" value="P:fungal-type cell wall polysaccharide biosynthetic process"/>
    <property type="evidence" value="ECO:0007669"/>
    <property type="project" value="TreeGrafter"/>
</dbReference>
<dbReference type="GO" id="GO:0003843">
    <property type="term" value="F:1,3-beta-D-glucan synthase activity"/>
    <property type="evidence" value="ECO:0007669"/>
    <property type="project" value="TreeGrafter"/>
</dbReference>
<dbReference type="EMBL" id="KN817615">
    <property type="protein sequence ID" value="KJA16794.1"/>
    <property type="molecule type" value="Genomic_DNA"/>
</dbReference>
<gene>
    <name evidence="3" type="ORF">HYPSUDRAFT_206792</name>
</gene>
<evidence type="ECO:0000259" key="2">
    <source>
        <dbReference type="Pfam" id="PF23605"/>
    </source>
</evidence>
<reference evidence="4" key="1">
    <citation type="submission" date="2014-04" db="EMBL/GenBank/DDBJ databases">
        <title>Evolutionary Origins and Diversification of the Mycorrhizal Mutualists.</title>
        <authorList>
            <consortium name="DOE Joint Genome Institute"/>
            <consortium name="Mycorrhizal Genomics Consortium"/>
            <person name="Kohler A."/>
            <person name="Kuo A."/>
            <person name="Nagy L.G."/>
            <person name="Floudas D."/>
            <person name="Copeland A."/>
            <person name="Barry K.W."/>
            <person name="Cichocki N."/>
            <person name="Veneault-Fourrey C."/>
            <person name="LaButti K."/>
            <person name="Lindquist E.A."/>
            <person name="Lipzen A."/>
            <person name="Lundell T."/>
            <person name="Morin E."/>
            <person name="Murat C."/>
            <person name="Riley R."/>
            <person name="Ohm R."/>
            <person name="Sun H."/>
            <person name="Tunlid A."/>
            <person name="Henrissat B."/>
            <person name="Grigoriev I.V."/>
            <person name="Hibbett D.S."/>
            <person name="Martin F."/>
        </authorList>
    </citation>
    <scope>NUCLEOTIDE SEQUENCE [LARGE SCALE GENOMIC DNA]</scope>
    <source>
        <strain evidence="4">FD-334 SS-4</strain>
    </source>
</reference>